<name>A0A1J9QRS3_9EURO</name>
<evidence type="ECO:0000256" key="7">
    <source>
        <dbReference type="SAM" id="SignalP"/>
    </source>
</evidence>
<dbReference type="STRING" id="1447872.A0A1J9QRS3"/>
<comment type="similarity">
    <text evidence="1 6">Belongs to the peptidase A1 family.</text>
</comment>
<evidence type="ECO:0000259" key="8">
    <source>
        <dbReference type="PROSITE" id="PS51767"/>
    </source>
</evidence>
<gene>
    <name evidence="9" type="ORF">AJ78_01429</name>
</gene>
<evidence type="ECO:0000256" key="4">
    <source>
        <dbReference type="ARBA" id="ARBA00022801"/>
    </source>
</evidence>
<evidence type="ECO:0000313" key="9">
    <source>
        <dbReference type="EMBL" id="OJD18588.1"/>
    </source>
</evidence>
<dbReference type="AlphaFoldDB" id="A0A1J9QRS3"/>
<evidence type="ECO:0000256" key="3">
    <source>
        <dbReference type="ARBA" id="ARBA00022750"/>
    </source>
</evidence>
<dbReference type="SUPFAM" id="SSF50630">
    <property type="entry name" value="Acid proteases"/>
    <property type="match status" value="1"/>
</dbReference>
<evidence type="ECO:0000256" key="5">
    <source>
        <dbReference type="PIRSR" id="PIRSR601461-1"/>
    </source>
</evidence>
<dbReference type="Pfam" id="PF00026">
    <property type="entry name" value="Asp"/>
    <property type="match status" value="1"/>
</dbReference>
<reference evidence="9 10" key="1">
    <citation type="submission" date="2015-07" db="EMBL/GenBank/DDBJ databases">
        <title>Emmonsia species relationships and genome sequence.</title>
        <authorList>
            <consortium name="The Broad Institute Genomics Platform"/>
            <person name="Cuomo C.A."/>
            <person name="Munoz J.F."/>
            <person name="Imamovic A."/>
            <person name="Priest M.E."/>
            <person name="Young S."/>
            <person name="Clay O.K."/>
            <person name="McEwen J.G."/>
        </authorList>
    </citation>
    <scope>NUCLEOTIDE SEQUENCE [LARGE SCALE GENOMIC DNA]</scope>
    <source>
        <strain evidence="9 10">UAMH 9510</strain>
    </source>
</reference>
<dbReference type="Proteomes" id="UP000182235">
    <property type="component" value="Unassembled WGS sequence"/>
</dbReference>
<feature type="domain" description="Peptidase A1" evidence="8">
    <location>
        <begin position="63"/>
        <end position="368"/>
    </location>
</feature>
<keyword evidence="3 6" id="KW-0064">Aspartyl protease</keyword>
<dbReference type="VEuPathDB" id="FungiDB:AJ78_01429"/>
<feature type="active site" evidence="5">
    <location>
        <position position="79"/>
    </location>
</feature>
<sequence>MVAQLLAAVVIAIFTALITAAPTEEPTTSRFSIETYYSPRNKFLRARGENTTVTSNLSDGNIYLSPVTIGTRTFTVYFDTGSSDFWAFSDQLSEKQAGSHILYSPSADTKELGGYTWNLTYGDGNQAEGNVYTDTVTLGTLKVPSQAIGAAQSVSTGLTEGPADGILGLGFSSINSITPEGKAILFDTIKKRLDQPIFAAALKYEASGTYDFGYIDKKKYEGEITYMDVDSSGGFWSVTFDGYGAGDVQAQAMIKGIIDTGTSLIHLPRDIVQGYYSKVPGSKFDDSLGFWTYPCNGGVDFALLVNAYKAVIPAAYINIGATSEGSSTCVGAITETKPADGVDAIFGALFLASQYVVFDPDKPRLGLAPQAGMA</sequence>
<dbReference type="Gene3D" id="2.40.70.10">
    <property type="entry name" value="Acid Proteases"/>
    <property type="match status" value="2"/>
</dbReference>
<keyword evidence="7" id="KW-0732">Signal</keyword>
<dbReference type="InterPro" id="IPR001461">
    <property type="entry name" value="Aspartic_peptidase_A1"/>
</dbReference>
<dbReference type="GO" id="GO:0006508">
    <property type="term" value="P:proteolysis"/>
    <property type="evidence" value="ECO:0007669"/>
    <property type="project" value="UniProtKB-KW"/>
</dbReference>
<evidence type="ECO:0000256" key="1">
    <source>
        <dbReference type="ARBA" id="ARBA00007447"/>
    </source>
</evidence>
<dbReference type="EMBL" id="LGRN01000031">
    <property type="protein sequence ID" value="OJD18588.1"/>
    <property type="molecule type" value="Genomic_DNA"/>
</dbReference>
<dbReference type="GO" id="GO:0004190">
    <property type="term" value="F:aspartic-type endopeptidase activity"/>
    <property type="evidence" value="ECO:0007669"/>
    <property type="project" value="UniProtKB-KW"/>
</dbReference>
<keyword evidence="4 6" id="KW-0378">Hydrolase</keyword>
<dbReference type="PANTHER" id="PTHR47966">
    <property type="entry name" value="BETA-SITE APP-CLEAVING ENZYME, ISOFORM A-RELATED"/>
    <property type="match status" value="1"/>
</dbReference>
<feature type="active site" evidence="5">
    <location>
        <position position="259"/>
    </location>
</feature>
<dbReference type="InterPro" id="IPR034163">
    <property type="entry name" value="Aspergillopepsin-like_cat_dom"/>
</dbReference>
<keyword evidence="2 6" id="KW-0645">Protease</keyword>
<evidence type="ECO:0000256" key="2">
    <source>
        <dbReference type="ARBA" id="ARBA00022670"/>
    </source>
</evidence>
<evidence type="ECO:0000313" key="10">
    <source>
        <dbReference type="Proteomes" id="UP000182235"/>
    </source>
</evidence>
<dbReference type="InterPro" id="IPR001969">
    <property type="entry name" value="Aspartic_peptidase_AS"/>
</dbReference>
<accession>A0A1J9QRS3</accession>
<keyword evidence="10" id="KW-1185">Reference proteome</keyword>
<feature type="signal peptide" evidence="7">
    <location>
        <begin position="1"/>
        <end position="20"/>
    </location>
</feature>
<dbReference type="PRINTS" id="PR00792">
    <property type="entry name" value="PEPSIN"/>
</dbReference>
<dbReference type="PROSITE" id="PS51767">
    <property type="entry name" value="PEPTIDASE_A1"/>
    <property type="match status" value="1"/>
</dbReference>
<feature type="chain" id="PRO_5013085992" description="Peptidase A1 domain-containing protein" evidence="7">
    <location>
        <begin position="21"/>
        <end position="374"/>
    </location>
</feature>
<proteinExistence type="inferred from homology"/>
<dbReference type="PROSITE" id="PS00141">
    <property type="entry name" value="ASP_PROTEASE"/>
    <property type="match status" value="1"/>
</dbReference>
<dbReference type="PANTHER" id="PTHR47966:SF2">
    <property type="entry name" value="ASPERGILLOPEPSIN-1-RELATED"/>
    <property type="match status" value="1"/>
</dbReference>
<protein>
    <recommendedName>
        <fullName evidence="8">Peptidase A1 domain-containing protein</fullName>
    </recommendedName>
</protein>
<organism evidence="9 10">
    <name type="scientific">Emergomyces pasteurianus Ep9510</name>
    <dbReference type="NCBI Taxonomy" id="1447872"/>
    <lineage>
        <taxon>Eukaryota</taxon>
        <taxon>Fungi</taxon>
        <taxon>Dikarya</taxon>
        <taxon>Ascomycota</taxon>
        <taxon>Pezizomycotina</taxon>
        <taxon>Eurotiomycetes</taxon>
        <taxon>Eurotiomycetidae</taxon>
        <taxon>Onygenales</taxon>
        <taxon>Ajellomycetaceae</taxon>
        <taxon>Emergomyces</taxon>
    </lineage>
</organism>
<dbReference type="OrthoDB" id="2747330at2759"/>
<evidence type="ECO:0000256" key="6">
    <source>
        <dbReference type="RuleBase" id="RU000454"/>
    </source>
</evidence>
<dbReference type="CDD" id="cd06097">
    <property type="entry name" value="Aspergillopepsin_like"/>
    <property type="match status" value="1"/>
</dbReference>
<comment type="caution">
    <text evidence="9">The sequence shown here is derived from an EMBL/GenBank/DDBJ whole genome shotgun (WGS) entry which is preliminary data.</text>
</comment>
<dbReference type="InterPro" id="IPR033121">
    <property type="entry name" value="PEPTIDASE_A1"/>
</dbReference>
<dbReference type="InterPro" id="IPR021109">
    <property type="entry name" value="Peptidase_aspartic_dom_sf"/>
</dbReference>